<dbReference type="OrthoDB" id="5239995at2759"/>
<gene>
    <name evidence="2" type="ORF">UCDDA912_g00318</name>
</gene>
<proteinExistence type="predicted"/>
<dbReference type="AlphaFoldDB" id="A0A0G2G0I0"/>
<name>A0A0G2G0I0_9PEZI</name>
<dbReference type="EMBL" id="LCUC01000014">
    <property type="protein sequence ID" value="KKY39614.1"/>
    <property type="molecule type" value="Genomic_DNA"/>
</dbReference>
<accession>A0A0G2G0I0</accession>
<comment type="caution">
    <text evidence="2">The sequence shown here is derived from an EMBL/GenBank/DDBJ whole genome shotgun (WGS) entry which is preliminary data.</text>
</comment>
<feature type="compositionally biased region" description="Basic and acidic residues" evidence="1">
    <location>
        <begin position="39"/>
        <end position="56"/>
    </location>
</feature>
<protein>
    <submittedName>
        <fullName evidence="2">Uncharacterized protein</fullName>
    </submittedName>
</protein>
<feature type="region of interest" description="Disordered" evidence="1">
    <location>
        <begin position="37"/>
        <end position="56"/>
    </location>
</feature>
<organism evidence="2 3">
    <name type="scientific">Diaporthe ampelina</name>
    <dbReference type="NCBI Taxonomy" id="1214573"/>
    <lineage>
        <taxon>Eukaryota</taxon>
        <taxon>Fungi</taxon>
        <taxon>Dikarya</taxon>
        <taxon>Ascomycota</taxon>
        <taxon>Pezizomycotina</taxon>
        <taxon>Sordariomycetes</taxon>
        <taxon>Sordariomycetidae</taxon>
        <taxon>Diaporthales</taxon>
        <taxon>Diaporthaceae</taxon>
        <taxon>Diaporthe</taxon>
    </lineage>
</organism>
<reference evidence="2 3" key="1">
    <citation type="submission" date="2015-05" db="EMBL/GenBank/DDBJ databases">
        <title>Distinctive expansion of gene families associated with plant cell wall degradation and secondary metabolism in the genomes of grapevine trunk pathogens.</title>
        <authorList>
            <person name="Lawrence D.P."/>
            <person name="Travadon R."/>
            <person name="Rolshausen P.E."/>
            <person name="Baumgartner K."/>
        </authorList>
    </citation>
    <scope>NUCLEOTIDE SEQUENCE [LARGE SCALE GENOMIC DNA]</scope>
    <source>
        <strain evidence="2">DA912</strain>
    </source>
</reference>
<keyword evidence="3" id="KW-1185">Reference proteome</keyword>
<dbReference type="Proteomes" id="UP000034680">
    <property type="component" value="Unassembled WGS sequence"/>
</dbReference>
<evidence type="ECO:0000313" key="3">
    <source>
        <dbReference type="Proteomes" id="UP000034680"/>
    </source>
</evidence>
<reference evidence="2 3" key="2">
    <citation type="submission" date="2015-05" db="EMBL/GenBank/DDBJ databases">
        <authorList>
            <person name="Morales-Cruz A."/>
            <person name="Amrine K.C."/>
            <person name="Cantu D."/>
        </authorList>
    </citation>
    <scope>NUCLEOTIDE SEQUENCE [LARGE SCALE GENOMIC DNA]</scope>
    <source>
        <strain evidence="2">DA912</strain>
    </source>
</reference>
<sequence length="109" mass="12459">MALHYYYVDASVGENFGAVFTRAQIFASRALEMLDDPVDSDRSPEFEPTRAQDRGAEAAAEVRIHGDGMGRWVQQWPEVFFDPVNHMIRFGSREEMEHALDRSRGGPLW</sequence>
<evidence type="ECO:0000313" key="2">
    <source>
        <dbReference type="EMBL" id="KKY39614.1"/>
    </source>
</evidence>
<evidence type="ECO:0000256" key="1">
    <source>
        <dbReference type="SAM" id="MobiDB-lite"/>
    </source>
</evidence>